<gene>
    <name evidence="2" type="ORF">MNODULE_12220</name>
</gene>
<dbReference type="InterPro" id="IPR042298">
    <property type="entry name" value="P-CP_red_C"/>
</dbReference>
<accession>A0A7X6DQH6</accession>
<organism evidence="2 3">
    <name type="scientific">Candidatus Manganitrophus noduliformans</name>
    <dbReference type="NCBI Taxonomy" id="2606439"/>
    <lineage>
        <taxon>Bacteria</taxon>
        <taxon>Pseudomonadati</taxon>
        <taxon>Nitrospirota</taxon>
        <taxon>Nitrospiria</taxon>
        <taxon>Candidatus Troglogloeales</taxon>
        <taxon>Candidatus Manganitrophaceae</taxon>
        <taxon>Candidatus Manganitrophus</taxon>
    </lineage>
</organism>
<dbReference type="AlphaFoldDB" id="A0A7X6DQH6"/>
<dbReference type="PANTHER" id="PTHR33712:SF7">
    <property type="entry name" value="LIGHT-INDEPENDENT PROTOCHLOROPHYLLIDE REDUCTASE SUBUNIT B"/>
    <property type="match status" value="1"/>
</dbReference>
<dbReference type="InterPro" id="IPR050152">
    <property type="entry name" value="ChlB/BchB/BchZ"/>
</dbReference>
<dbReference type="Pfam" id="PF08369">
    <property type="entry name" value="PCP_red"/>
    <property type="match status" value="2"/>
</dbReference>
<dbReference type="InterPro" id="IPR013580">
    <property type="entry name" value="LI-POR_suB-like_C"/>
</dbReference>
<proteinExistence type="predicted"/>
<dbReference type="GO" id="GO:0015995">
    <property type="term" value="P:chlorophyll biosynthetic process"/>
    <property type="evidence" value="ECO:0007669"/>
    <property type="project" value="InterPro"/>
</dbReference>
<comment type="caution">
    <text evidence="2">The sequence shown here is derived from an EMBL/GenBank/DDBJ whole genome shotgun (WGS) entry which is preliminary data.</text>
</comment>
<keyword evidence="3" id="KW-1185">Reference proteome</keyword>
<dbReference type="Gene3D" id="1.10.8.550">
    <property type="entry name" value="Proto-chlorophyllide reductase 57 kD subunit B"/>
    <property type="match status" value="2"/>
</dbReference>
<dbReference type="GO" id="GO:0015979">
    <property type="term" value="P:photosynthesis"/>
    <property type="evidence" value="ECO:0007669"/>
    <property type="project" value="InterPro"/>
</dbReference>
<evidence type="ECO:0000259" key="1">
    <source>
        <dbReference type="Pfam" id="PF08369"/>
    </source>
</evidence>
<feature type="domain" description="Light-independent protochlorophyllide reductase subunit B-like C-terminal" evidence="1">
    <location>
        <begin position="134"/>
        <end position="177"/>
    </location>
</feature>
<dbReference type="EMBL" id="VTOW01000002">
    <property type="protein sequence ID" value="NKE71506.1"/>
    <property type="molecule type" value="Genomic_DNA"/>
</dbReference>
<evidence type="ECO:0000313" key="2">
    <source>
        <dbReference type="EMBL" id="NKE71506.1"/>
    </source>
</evidence>
<dbReference type="GO" id="GO:0016491">
    <property type="term" value="F:oxidoreductase activity"/>
    <property type="evidence" value="ECO:0007669"/>
    <property type="project" value="InterPro"/>
</dbReference>
<evidence type="ECO:0000313" key="3">
    <source>
        <dbReference type="Proteomes" id="UP000534783"/>
    </source>
</evidence>
<protein>
    <recommendedName>
        <fullName evidence="1">Light-independent protochlorophyllide reductase subunit B-like C-terminal domain-containing protein</fullName>
    </recommendedName>
</protein>
<sequence length="238" mass="25977">MKFVCMKCESFMTFENVQVPGEQSLGVTFACPTCNAKVAMVTNPGETAMVQALGVKLGGRTAPAEPMELTRQTLKETPDNFSKPAPSPTVQKEMMAAEMAKASSSGGGTCPFSSMIAQMQGGTKKEAATGELTWTAEAKERIEKVPSFMRPMIQMGIESYARRNGLSTITPDVMDASKNDQGEMVWSKEAESRLDNIPSFIRPMAKKEIERMAKERGQTQITADLMEEAKSKFIGMGY</sequence>
<name>A0A7X6DQH6_9BACT</name>
<feature type="domain" description="Light-independent protochlorophyllide reductase subunit B-like C-terminal" evidence="1">
    <location>
        <begin position="186"/>
        <end position="230"/>
    </location>
</feature>
<reference evidence="2 3" key="1">
    <citation type="journal article" date="2020" name="Nature">
        <title>Bacterial chemolithoautotrophy via manganese oxidation.</title>
        <authorList>
            <person name="Yu H."/>
            <person name="Leadbetter J.R."/>
        </authorList>
    </citation>
    <scope>NUCLEOTIDE SEQUENCE [LARGE SCALE GENOMIC DNA]</scope>
    <source>
        <strain evidence="2 3">Mn-1</strain>
    </source>
</reference>
<dbReference type="Proteomes" id="UP000534783">
    <property type="component" value="Unassembled WGS sequence"/>
</dbReference>
<dbReference type="PANTHER" id="PTHR33712">
    <property type="entry name" value="LIGHT-INDEPENDENT PROTOCHLOROPHYLLIDE REDUCTASE SUBUNIT B"/>
    <property type="match status" value="1"/>
</dbReference>
<dbReference type="RefSeq" id="WP_168060198.1">
    <property type="nucleotide sequence ID" value="NZ_VTOW01000002.1"/>
</dbReference>